<dbReference type="Gene3D" id="3.40.50.880">
    <property type="match status" value="1"/>
</dbReference>
<dbReference type="SUPFAM" id="SSF52317">
    <property type="entry name" value="Class I glutamine amidotransferase-like"/>
    <property type="match status" value="1"/>
</dbReference>
<dbReference type="InterPro" id="IPR029062">
    <property type="entry name" value="Class_I_gatase-like"/>
</dbReference>
<evidence type="ECO:0000259" key="1">
    <source>
        <dbReference type="Pfam" id="PF01965"/>
    </source>
</evidence>
<comment type="caution">
    <text evidence="2">The sequence shown here is derived from an EMBL/GenBank/DDBJ whole genome shotgun (WGS) entry which is preliminary data.</text>
</comment>
<reference evidence="2" key="1">
    <citation type="submission" date="2019-11" db="EMBL/GenBank/DDBJ databases">
        <title>Genomic insights into an expanded diversity of filamentous marine cyanobacteria reveals the extraordinary biosynthetic potential of Moorea and Okeania.</title>
        <authorList>
            <person name="Ferreira Leao T."/>
            <person name="Wang M."/>
            <person name="Moss N."/>
            <person name="Da Silva R."/>
            <person name="Sanders J."/>
            <person name="Nurk S."/>
            <person name="Gurevich A."/>
            <person name="Humphrey G."/>
            <person name="Reher R."/>
            <person name="Zhu Q."/>
            <person name="Belda-Ferre P."/>
            <person name="Glukhov E."/>
            <person name="Rex R."/>
            <person name="Dorrestein P.C."/>
            <person name="Knight R."/>
            <person name="Pevzner P."/>
            <person name="Gerwick W.H."/>
            <person name="Gerwick L."/>
        </authorList>
    </citation>
    <scope>NUCLEOTIDE SEQUENCE</scope>
    <source>
        <strain evidence="2">SIO1C4</strain>
    </source>
</reference>
<protein>
    <submittedName>
        <fullName evidence="2">Thiamine biosynthesis protein ThiJ</fullName>
    </submittedName>
</protein>
<evidence type="ECO:0000313" key="2">
    <source>
        <dbReference type="EMBL" id="NER28796.1"/>
    </source>
</evidence>
<organism evidence="2">
    <name type="scientific">Symploca sp. SIO1C4</name>
    <dbReference type="NCBI Taxonomy" id="2607765"/>
    <lineage>
        <taxon>Bacteria</taxon>
        <taxon>Bacillati</taxon>
        <taxon>Cyanobacteriota</taxon>
        <taxon>Cyanophyceae</taxon>
        <taxon>Coleofasciculales</taxon>
        <taxon>Coleofasciculaceae</taxon>
        <taxon>Symploca</taxon>
    </lineage>
</organism>
<dbReference type="PANTHER" id="PTHR43068">
    <property type="entry name" value="SLR1854 PROTEIN"/>
    <property type="match status" value="1"/>
</dbReference>
<name>A0A6B3N519_9CYAN</name>
<dbReference type="EMBL" id="JAAHFQ010000262">
    <property type="protein sequence ID" value="NER28796.1"/>
    <property type="molecule type" value="Genomic_DNA"/>
</dbReference>
<dbReference type="InterPro" id="IPR002818">
    <property type="entry name" value="DJ-1/PfpI"/>
</dbReference>
<dbReference type="PANTHER" id="PTHR43068:SF1">
    <property type="entry name" value="SLR1854 PROTEIN"/>
    <property type="match status" value="1"/>
</dbReference>
<gene>
    <name evidence="2" type="ORF">F6J89_14450</name>
</gene>
<feature type="domain" description="DJ-1/PfpI" evidence="1">
    <location>
        <begin position="11"/>
        <end position="197"/>
    </location>
</feature>
<dbReference type="Pfam" id="PF01965">
    <property type="entry name" value="DJ-1_PfpI"/>
    <property type="match status" value="1"/>
</dbReference>
<proteinExistence type="predicted"/>
<accession>A0A6B3N519</accession>
<sequence length="208" mass="23379">MVSIDSNNKGKIGVLIEAHFDETEFRRFNEFFPEHGYEVEYISHLWNQEQLTFQGNDLTEEVTVTVEVNNVKPTDYKGIILIGAYAMDRLRYEANPKPGQPNRSPAVEFLRQAVKAMDAKQLTIGTICHSIWLFCAAPELLKNREVTCAHNLICDVQNAGGIVMFDGDSTKIVHADGNFITGKHPDTLDEFLGVFLEVINQPQLQPVG</sequence>
<dbReference type="AlphaFoldDB" id="A0A6B3N519"/>